<proteinExistence type="predicted"/>
<gene>
    <name evidence="1" type="ORF">HNR73_005765</name>
</gene>
<dbReference type="RefSeq" id="WP_184790697.1">
    <property type="nucleotide sequence ID" value="NZ_BONT01000065.1"/>
</dbReference>
<protein>
    <submittedName>
        <fullName evidence="1">Uncharacterized protein</fullName>
    </submittedName>
</protein>
<evidence type="ECO:0000313" key="2">
    <source>
        <dbReference type="Proteomes" id="UP000548476"/>
    </source>
</evidence>
<dbReference type="Proteomes" id="UP000548476">
    <property type="component" value="Unassembled WGS sequence"/>
</dbReference>
<sequence length="139" mass="14445">MGFFGRKSREERNAEIVGKVASGKGFYGGLTRAFLGEADFSKVQQSIAAHNSGAYVQQLLAAGVPTFPATVVSIGDTGKLVNFEPIVDLVLDAPGAVGRIGLQTIISKLQIPRAGDQVLLVGDPSQPGVYLYAGLATAP</sequence>
<evidence type="ECO:0000313" key="1">
    <source>
        <dbReference type="EMBL" id="MBB6037885.1"/>
    </source>
</evidence>
<reference evidence="1 2" key="1">
    <citation type="submission" date="2020-08" db="EMBL/GenBank/DDBJ databases">
        <title>Genomic Encyclopedia of Type Strains, Phase IV (KMG-IV): sequencing the most valuable type-strain genomes for metagenomic binning, comparative biology and taxonomic classification.</title>
        <authorList>
            <person name="Goeker M."/>
        </authorList>
    </citation>
    <scope>NUCLEOTIDE SEQUENCE [LARGE SCALE GENOMIC DNA]</scope>
    <source>
        <strain evidence="1 2">YIM 65646</strain>
    </source>
</reference>
<accession>A0A841FP53</accession>
<comment type="caution">
    <text evidence="1">The sequence shown here is derived from an EMBL/GenBank/DDBJ whole genome shotgun (WGS) entry which is preliminary data.</text>
</comment>
<dbReference type="EMBL" id="JACHGT010000014">
    <property type="protein sequence ID" value="MBB6037885.1"/>
    <property type="molecule type" value="Genomic_DNA"/>
</dbReference>
<dbReference type="AlphaFoldDB" id="A0A841FP53"/>
<organism evidence="1 2">
    <name type="scientific">Phytomonospora endophytica</name>
    <dbReference type="NCBI Taxonomy" id="714109"/>
    <lineage>
        <taxon>Bacteria</taxon>
        <taxon>Bacillati</taxon>
        <taxon>Actinomycetota</taxon>
        <taxon>Actinomycetes</taxon>
        <taxon>Micromonosporales</taxon>
        <taxon>Micromonosporaceae</taxon>
        <taxon>Phytomonospora</taxon>
    </lineage>
</organism>
<keyword evidence="2" id="KW-1185">Reference proteome</keyword>
<name>A0A841FP53_9ACTN</name>